<dbReference type="PANTHER" id="PTHR31290:SF5">
    <property type="entry name" value="UV-DAMAGE ENDONUCLEASE"/>
    <property type="match status" value="1"/>
</dbReference>
<dbReference type="GeneID" id="29125275"/>
<dbReference type="SUPFAM" id="SSF51658">
    <property type="entry name" value="Xylose isomerase-like"/>
    <property type="match status" value="1"/>
</dbReference>
<keyword evidence="8" id="KW-1185">Reference proteome</keyword>
<evidence type="ECO:0000256" key="5">
    <source>
        <dbReference type="ARBA" id="ARBA00022801"/>
    </source>
</evidence>
<keyword evidence="6" id="KW-0234">DNA repair</keyword>
<evidence type="ECO:0000256" key="3">
    <source>
        <dbReference type="ARBA" id="ARBA00022763"/>
    </source>
</evidence>
<dbReference type="InterPro" id="IPR004601">
    <property type="entry name" value="UvdE"/>
</dbReference>
<dbReference type="OrthoDB" id="7326at10239"/>
<evidence type="ECO:0000313" key="8">
    <source>
        <dbReference type="Proteomes" id="UP000203261"/>
    </source>
</evidence>
<dbReference type="Proteomes" id="UP000203261">
    <property type="component" value="Segment"/>
</dbReference>
<evidence type="ECO:0000256" key="1">
    <source>
        <dbReference type="ARBA" id="ARBA00022722"/>
    </source>
</evidence>
<accession>A0A127AW32</accession>
<evidence type="ECO:0000256" key="4">
    <source>
        <dbReference type="ARBA" id="ARBA00022769"/>
    </source>
</evidence>
<protein>
    <submittedName>
        <fullName evidence="7">UV damage endonuclease</fullName>
    </submittedName>
</protein>
<evidence type="ECO:0000313" key="7">
    <source>
        <dbReference type="EMBL" id="AMM44906.1"/>
    </source>
</evidence>
<dbReference type="KEGG" id="vg:29125275"/>
<keyword evidence="3" id="KW-0227">DNA damage</keyword>
<dbReference type="PANTHER" id="PTHR31290">
    <property type="entry name" value="UV-DAMAGE ENDONUCLEASE"/>
    <property type="match status" value="1"/>
</dbReference>
<keyword evidence="2 7" id="KW-0255">Endonuclease</keyword>
<evidence type="ECO:0000256" key="6">
    <source>
        <dbReference type="ARBA" id="ARBA00023204"/>
    </source>
</evidence>
<keyword evidence="4" id="KW-0228">DNA excision</keyword>
<reference evidence="7 8" key="1">
    <citation type="submission" date="2015-08" db="EMBL/GenBank/DDBJ databases">
        <authorList>
            <person name="Babu N.S."/>
            <person name="Beckwith C.J."/>
            <person name="Beseler K.G."/>
            <person name="Brison A."/>
            <person name="Carone J.V."/>
            <person name="Caskin T.P."/>
            <person name="Diamond M."/>
            <person name="Durham M.E."/>
            <person name="Foxe J.M."/>
            <person name="Go M."/>
            <person name="Henderson B.A."/>
            <person name="Jones I.B."/>
            <person name="McGettigan J.A."/>
            <person name="Micheletti S.J."/>
            <person name="Nasrallah M.E."/>
            <person name="Ortiz D."/>
            <person name="Piller C.R."/>
            <person name="Privatt S.R."/>
            <person name="Schneider S.L."/>
            <person name="Sharp S."/>
            <person name="Smith T.C."/>
            <person name="Stanton J.D."/>
            <person name="Ullery H.E."/>
            <person name="Wilson R.J."/>
            <person name="Serrano M.G."/>
            <person name="Buck G."/>
            <person name="Lee V."/>
            <person name="Wang Y."/>
            <person name="Carvalho R."/>
            <person name="Voegtly L."/>
            <person name="Shi R."/>
            <person name="Duckworth R."/>
            <person name="Johnson A."/>
            <person name="Loviza R."/>
            <person name="Walstead R."/>
            <person name="Shah Z."/>
            <person name="Kiflezghi M."/>
            <person name="Wade K."/>
            <person name="Ball S.L."/>
            <person name="Bradley K.W."/>
            <person name="Asai D.J."/>
            <person name="Bowman C.A."/>
            <person name="Russell D.A."/>
            <person name="Pope W.H."/>
            <person name="Jacobs-Sera D."/>
            <person name="Hendrix R.W."/>
            <person name="Hatfull G.F."/>
        </authorList>
    </citation>
    <scope>NUCLEOTIDE SEQUENCE [LARGE SCALE GENOMIC DNA]</scope>
</reference>
<keyword evidence="1" id="KW-0540">Nuclease</keyword>
<dbReference type="InterPro" id="IPR036237">
    <property type="entry name" value="Xyl_isomerase-like_sf"/>
</dbReference>
<gene>
    <name evidence="7" type="ORF">SP15_107</name>
</gene>
<sequence>MISLGYACVNTSLGVSPNRKTTIARLKRTSSEEKKINILRSKMEANIKNLESILIWNAQNGIHLYRIPSEFVPLASLEWARNIWNPYETYKEEFKRLGQLANELDQRLSFHPGQFVVLSSKRDSVTHNSIAEIDYHAKVLTMMNLKYQPIINIHGGGHYGDKESALARFKENYRKLSDEAQMYLTVENDQNTYTPDELYELYYDLKIPILYDWTHHHWNRGQWDPQYALNMCIDTFVQLGWKRPPKVHISSDVPDSRRHKHDLFVKPSDFMEMYLSLEYEGLIDVMLEVKMKDKAVLRLRDQLVRISGNMDQYEEVQSSGQDHQ</sequence>
<dbReference type="GO" id="GO:0016787">
    <property type="term" value="F:hydrolase activity"/>
    <property type="evidence" value="ECO:0007669"/>
    <property type="project" value="UniProtKB-KW"/>
</dbReference>
<name>A0A127AW32_9CAUD</name>
<dbReference type="RefSeq" id="YP_009302495.1">
    <property type="nucleotide sequence ID" value="NC_031245.1"/>
</dbReference>
<dbReference type="EMBL" id="KT624200">
    <property type="protein sequence ID" value="AMM44906.1"/>
    <property type="molecule type" value="Genomic_DNA"/>
</dbReference>
<dbReference type="GO" id="GO:0004519">
    <property type="term" value="F:endonuclease activity"/>
    <property type="evidence" value="ECO:0007669"/>
    <property type="project" value="UniProtKB-KW"/>
</dbReference>
<evidence type="ECO:0000256" key="2">
    <source>
        <dbReference type="ARBA" id="ARBA00022759"/>
    </source>
</evidence>
<dbReference type="NCBIfam" id="TIGR00629">
    <property type="entry name" value="uvde"/>
    <property type="match status" value="1"/>
</dbReference>
<keyword evidence="5" id="KW-0378">Hydrolase</keyword>
<dbReference type="GO" id="GO:0006289">
    <property type="term" value="P:nucleotide-excision repair"/>
    <property type="evidence" value="ECO:0007669"/>
    <property type="project" value="InterPro"/>
</dbReference>
<dbReference type="Pfam" id="PF03851">
    <property type="entry name" value="UvdE"/>
    <property type="match status" value="1"/>
</dbReference>
<dbReference type="GO" id="GO:0009411">
    <property type="term" value="P:response to UV"/>
    <property type="evidence" value="ECO:0007669"/>
    <property type="project" value="InterPro"/>
</dbReference>
<dbReference type="Gene3D" id="3.20.20.150">
    <property type="entry name" value="Divalent-metal-dependent TIM barrel enzymes"/>
    <property type="match status" value="1"/>
</dbReference>
<proteinExistence type="predicted"/>
<organism evidence="7 8">
    <name type="scientific">Bacillus phage SP-15</name>
    <dbReference type="NCBI Taxonomy" id="1792032"/>
    <lineage>
        <taxon>Viruses</taxon>
        <taxon>Duplodnaviria</taxon>
        <taxon>Heunggongvirae</taxon>
        <taxon>Uroviricota</taxon>
        <taxon>Caudoviricetes</taxon>
        <taxon>Thornevirus</taxon>
        <taxon>Thornevirus SP15</taxon>
    </lineage>
</organism>